<dbReference type="GO" id="GO:0016887">
    <property type="term" value="F:ATP hydrolysis activity"/>
    <property type="evidence" value="ECO:0007669"/>
    <property type="project" value="InterPro"/>
</dbReference>
<feature type="domain" description="AAA+ ATPase" evidence="4">
    <location>
        <begin position="229"/>
        <end position="365"/>
    </location>
</feature>
<dbReference type="InterPro" id="IPR041627">
    <property type="entry name" value="AAA_lid_6"/>
</dbReference>
<dbReference type="AlphaFoldDB" id="A0A3B1DK35"/>
<dbReference type="SUPFAM" id="SSF52540">
    <property type="entry name" value="P-loop containing nucleoside triphosphate hydrolases"/>
    <property type="match status" value="1"/>
</dbReference>
<proteinExistence type="inferred from homology"/>
<sequence>MKSNQPVLDFCLAEYRSVKADLIKEHKLSDFDIDYELRYVLFLFSAMSTERSPYRLNFLKKIKNVLDWSVTYEHLLVGKIEKQPSYQLSDIKIAKKSLPFSEILYKFAYCMALQDNHLSSDDIFFLNNFRDYLFAPSNLERAYNIETEVVKLDDGATSNLDREKIKEKANNISSVKVNDHKKSPSLKECLASLEELTGLNSVKEEVKKLVSFLEIQKMREGHGLSVSAQTLHMVFTGAPGTGKTTVARIVAKIYKALGILKKGHLVETDRSGLVGQYVGHTDIKTTDVINAAMGGILFIDEAYSLYKKSGNDFGKEAIDTLVKRLEDDRGRLVVIVAGYKREMDDFINSNPGLRSRFNTYINFENFKSQELIDIFKRLCKNGDYVLTSKAEIKLLKLFKKEIEKKSADFGNGRFVRNTFEKILRNQAMRLLAIKNDISKKDFIDLMEQDIINT</sequence>
<dbReference type="PANTHER" id="PTHR43392">
    <property type="entry name" value="AAA-TYPE ATPASE FAMILY PROTEIN / ANKYRIN REPEAT FAMILY PROTEIN"/>
    <property type="match status" value="1"/>
</dbReference>
<dbReference type="CDD" id="cd00009">
    <property type="entry name" value="AAA"/>
    <property type="match status" value="1"/>
</dbReference>
<dbReference type="InterPro" id="IPR050773">
    <property type="entry name" value="CbxX/CfxQ_RuBisCO_ESX"/>
</dbReference>
<dbReference type="GO" id="GO:0005524">
    <property type="term" value="F:ATP binding"/>
    <property type="evidence" value="ECO:0007669"/>
    <property type="project" value="UniProtKB-KW"/>
</dbReference>
<dbReference type="Gene3D" id="3.40.50.300">
    <property type="entry name" value="P-loop containing nucleotide triphosphate hydrolases"/>
    <property type="match status" value="1"/>
</dbReference>
<dbReference type="PANTHER" id="PTHR43392:SF2">
    <property type="entry name" value="AAA-TYPE ATPASE FAMILY PROTEIN _ ANKYRIN REPEAT FAMILY PROTEIN"/>
    <property type="match status" value="1"/>
</dbReference>
<name>A0A3B1DK35_9ZZZZ</name>
<evidence type="ECO:0000256" key="3">
    <source>
        <dbReference type="ARBA" id="ARBA00022840"/>
    </source>
</evidence>
<comment type="similarity">
    <text evidence="1">Belongs to the CbxX/CfxQ family.</text>
</comment>
<dbReference type="InterPro" id="IPR027417">
    <property type="entry name" value="P-loop_NTPase"/>
</dbReference>
<evidence type="ECO:0000313" key="5">
    <source>
        <dbReference type="EMBL" id="VAX35350.1"/>
    </source>
</evidence>
<evidence type="ECO:0000256" key="2">
    <source>
        <dbReference type="ARBA" id="ARBA00022741"/>
    </source>
</evidence>
<dbReference type="Pfam" id="PF17866">
    <property type="entry name" value="AAA_lid_6"/>
    <property type="match status" value="1"/>
</dbReference>
<dbReference type="InterPro" id="IPR000641">
    <property type="entry name" value="CbxX/CfxQ"/>
</dbReference>
<reference evidence="5" key="1">
    <citation type="submission" date="2018-06" db="EMBL/GenBank/DDBJ databases">
        <authorList>
            <person name="Zhirakovskaya E."/>
        </authorList>
    </citation>
    <scope>NUCLEOTIDE SEQUENCE</scope>
</reference>
<evidence type="ECO:0000256" key="1">
    <source>
        <dbReference type="ARBA" id="ARBA00010378"/>
    </source>
</evidence>
<dbReference type="InterPro" id="IPR003959">
    <property type="entry name" value="ATPase_AAA_core"/>
</dbReference>
<protein>
    <submittedName>
        <fullName evidence="5">Stage V sporulation protein K</fullName>
    </submittedName>
</protein>
<organism evidence="5">
    <name type="scientific">hydrothermal vent metagenome</name>
    <dbReference type="NCBI Taxonomy" id="652676"/>
    <lineage>
        <taxon>unclassified sequences</taxon>
        <taxon>metagenomes</taxon>
        <taxon>ecological metagenomes</taxon>
    </lineage>
</organism>
<dbReference type="PRINTS" id="PR00819">
    <property type="entry name" value="CBXCFQXSUPER"/>
</dbReference>
<dbReference type="FunFam" id="3.40.50.300:FF:000216">
    <property type="entry name" value="Type VII secretion ATPase EccA"/>
    <property type="match status" value="1"/>
</dbReference>
<keyword evidence="2" id="KW-0547">Nucleotide-binding</keyword>
<dbReference type="EMBL" id="UOGJ01000046">
    <property type="protein sequence ID" value="VAX35350.1"/>
    <property type="molecule type" value="Genomic_DNA"/>
</dbReference>
<evidence type="ECO:0000259" key="4">
    <source>
        <dbReference type="SMART" id="SM00382"/>
    </source>
</evidence>
<accession>A0A3B1DK35</accession>
<dbReference type="Pfam" id="PF00004">
    <property type="entry name" value="AAA"/>
    <property type="match status" value="1"/>
</dbReference>
<dbReference type="InterPro" id="IPR003593">
    <property type="entry name" value="AAA+_ATPase"/>
</dbReference>
<dbReference type="Gene3D" id="1.10.8.60">
    <property type="match status" value="1"/>
</dbReference>
<dbReference type="SMART" id="SM00382">
    <property type="entry name" value="AAA"/>
    <property type="match status" value="1"/>
</dbReference>
<gene>
    <name evidence="5" type="ORF">MNBD_UNCLBAC01-33</name>
</gene>
<keyword evidence="3" id="KW-0067">ATP-binding</keyword>